<dbReference type="EMBL" id="JAEAOA010000557">
    <property type="protein sequence ID" value="KAK3577352.1"/>
    <property type="molecule type" value="Genomic_DNA"/>
</dbReference>
<protein>
    <submittedName>
        <fullName evidence="1">Uncharacterized protein</fullName>
    </submittedName>
</protein>
<reference evidence="1" key="3">
    <citation type="submission" date="2023-05" db="EMBL/GenBank/DDBJ databases">
        <authorList>
            <person name="Smith C.H."/>
        </authorList>
    </citation>
    <scope>NUCLEOTIDE SEQUENCE</scope>
    <source>
        <strain evidence="1">CHS0354</strain>
        <tissue evidence="1">Mantle</tissue>
    </source>
</reference>
<dbReference type="AlphaFoldDB" id="A0AAE0VHR9"/>
<sequence>MHLPQLRKDRSLCKDFHAYISTAFWHDHVASSTAHSRPASHIYHCHNYRQYLHSGGYNL</sequence>
<accession>A0AAE0VHR9</accession>
<keyword evidence="2" id="KW-1185">Reference proteome</keyword>
<evidence type="ECO:0000313" key="1">
    <source>
        <dbReference type="EMBL" id="KAK3577352.1"/>
    </source>
</evidence>
<reference evidence="1" key="2">
    <citation type="journal article" date="2021" name="Genome Biol. Evol.">
        <title>Developing a high-quality reference genome for a parasitic bivalve with doubly uniparental inheritance (Bivalvia: Unionida).</title>
        <authorList>
            <person name="Smith C.H."/>
        </authorList>
    </citation>
    <scope>NUCLEOTIDE SEQUENCE</scope>
    <source>
        <strain evidence="1">CHS0354</strain>
        <tissue evidence="1">Mantle</tissue>
    </source>
</reference>
<name>A0AAE0VHR9_9BIVA</name>
<comment type="caution">
    <text evidence="1">The sequence shown here is derived from an EMBL/GenBank/DDBJ whole genome shotgun (WGS) entry which is preliminary data.</text>
</comment>
<dbReference type="Proteomes" id="UP001195483">
    <property type="component" value="Unassembled WGS sequence"/>
</dbReference>
<reference evidence="1" key="1">
    <citation type="journal article" date="2021" name="Genome Biol. Evol.">
        <title>A High-Quality Reference Genome for a Parasitic Bivalve with Doubly Uniparental Inheritance (Bivalvia: Unionida).</title>
        <authorList>
            <person name="Smith C.H."/>
        </authorList>
    </citation>
    <scope>NUCLEOTIDE SEQUENCE</scope>
    <source>
        <strain evidence="1">CHS0354</strain>
    </source>
</reference>
<gene>
    <name evidence="1" type="ORF">CHS0354_008450</name>
</gene>
<proteinExistence type="predicted"/>
<evidence type="ECO:0000313" key="2">
    <source>
        <dbReference type="Proteomes" id="UP001195483"/>
    </source>
</evidence>
<organism evidence="1 2">
    <name type="scientific">Potamilus streckersoni</name>
    <dbReference type="NCBI Taxonomy" id="2493646"/>
    <lineage>
        <taxon>Eukaryota</taxon>
        <taxon>Metazoa</taxon>
        <taxon>Spiralia</taxon>
        <taxon>Lophotrochozoa</taxon>
        <taxon>Mollusca</taxon>
        <taxon>Bivalvia</taxon>
        <taxon>Autobranchia</taxon>
        <taxon>Heteroconchia</taxon>
        <taxon>Palaeoheterodonta</taxon>
        <taxon>Unionida</taxon>
        <taxon>Unionoidea</taxon>
        <taxon>Unionidae</taxon>
        <taxon>Ambleminae</taxon>
        <taxon>Lampsilini</taxon>
        <taxon>Potamilus</taxon>
    </lineage>
</organism>